<sequence length="375" mass="41777">MAESPPGVDLTKTPLVPAPAGQKSNFVTPVSHAEEYYIIAGICTALMAFLVLLRLYIRFLVTHTPWWDDLTAVLALLSQSAYTGMIIKEGSLGLGRHVWDVTLAKFAEFDRYARILTAPAIYFTKLTLLLLYLRLFLLNRFVKIGIWGGIVFCTVYYTAAFFLNIFLKDVHALLMLAYSVGVIGVVSDVYIITLPLLAIAQLHLSRAKKWRVAAVFLTGLLSVVMSILGCVYRFQLNLMDITYSLGEIYIVNTMEVDIGIICTCLPLLGTLFKENTKESWWLTRFRSIRNRLFSSRAASQGSGGSRSVADPSRSRLPHSVHKKHQGHSSDNIKLIPQTSVADAVPETNTVPLPSSPPNAIWRKMTIEQTWGESCC</sequence>
<organism evidence="9 10">
    <name type="scientific">Aspergillus viridinutans</name>
    <dbReference type="NCBI Taxonomy" id="75553"/>
    <lineage>
        <taxon>Eukaryota</taxon>
        <taxon>Fungi</taxon>
        <taxon>Dikarya</taxon>
        <taxon>Ascomycota</taxon>
        <taxon>Pezizomycotina</taxon>
        <taxon>Eurotiomycetes</taxon>
        <taxon>Eurotiomycetidae</taxon>
        <taxon>Eurotiales</taxon>
        <taxon>Aspergillaceae</taxon>
        <taxon>Aspergillus</taxon>
        <taxon>Aspergillus subgen. Fumigati</taxon>
    </lineage>
</organism>
<dbReference type="OrthoDB" id="444631at2759"/>
<evidence type="ECO:0000256" key="5">
    <source>
        <dbReference type="ARBA" id="ARBA00038359"/>
    </source>
</evidence>
<feature type="transmembrane region" description="Helical" evidence="7">
    <location>
        <begin position="173"/>
        <end position="200"/>
    </location>
</feature>
<accession>A0A9P3C012</accession>
<comment type="similarity">
    <text evidence="5">Belongs to the SAT4 family.</text>
</comment>
<feature type="transmembrane region" description="Helical" evidence="7">
    <location>
        <begin position="145"/>
        <end position="167"/>
    </location>
</feature>
<evidence type="ECO:0000256" key="4">
    <source>
        <dbReference type="ARBA" id="ARBA00023136"/>
    </source>
</evidence>
<feature type="transmembrane region" description="Helical" evidence="7">
    <location>
        <begin position="248"/>
        <end position="272"/>
    </location>
</feature>
<reference evidence="9 10" key="1">
    <citation type="submission" date="2021-02" db="EMBL/GenBank/DDBJ databases">
        <title>Pan-genome distribution and transcriptional activeness of fungal secondary metabolism genes in Aspergillus section Fumigati.</title>
        <authorList>
            <person name="Takahashi H."/>
            <person name="Umemura M."/>
            <person name="Ninomiya A."/>
            <person name="Kusuya Y."/>
            <person name="Urayama S."/>
            <person name="Shimizu M."/>
            <person name="Watanabe A."/>
            <person name="Kamei K."/>
            <person name="Yaguchi T."/>
            <person name="Hagiwara D."/>
        </authorList>
    </citation>
    <scope>NUCLEOTIDE SEQUENCE [LARGE SCALE GENOMIC DNA]</scope>
    <source>
        <strain evidence="9 10">IFM 47045</strain>
    </source>
</reference>
<keyword evidence="3 7" id="KW-1133">Transmembrane helix</keyword>
<evidence type="ECO:0000313" key="9">
    <source>
        <dbReference type="EMBL" id="GIK02957.1"/>
    </source>
</evidence>
<dbReference type="RefSeq" id="XP_043126143.1">
    <property type="nucleotide sequence ID" value="XM_043270208.1"/>
</dbReference>
<feature type="transmembrane region" description="Helical" evidence="7">
    <location>
        <begin position="112"/>
        <end position="133"/>
    </location>
</feature>
<feature type="domain" description="Rhodopsin" evidence="8">
    <location>
        <begin position="176"/>
        <end position="273"/>
    </location>
</feature>
<name>A0A9P3C012_ASPVI</name>
<keyword evidence="4 7" id="KW-0472">Membrane</keyword>
<evidence type="ECO:0000313" key="10">
    <source>
        <dbReference type="Proteomes" id="UP000710440"/>
    </source>
</evidence>
<dbReference type="PANTHER" id="PTHR33048:SF158">
    <property type="entry name" value="MEMBRANE PROTEIN PTH11-LIKE, PUTATIVE-RELATED"/>
    <property type="match status" value="1"/>
</dbReference>
<feature type="transmembrane region" description="Helical" evidence="7">
    <location>
        <begin position="69"/>
        <end position="87"/>
    </location>
</feature>
<evidence type="ECO:0000256" key="7">
    <source>
        <dbReference type="SAM" id="Phobius"/>
    </source>
</evidence>
<evidence type="ECO:0000256" key="2">
    <source>
        <dbReference type="ARBA" id="ARBA00022692"/>
    </source>
</evidence>
<dbReference type="Pfam" id="PF20684">
    <property type="entry name" value="Fung_rhodopsin"/>
    <property type="match status" value="2"/>
</dbReference>
<protein>
    <recommendedName>
        <fullName evidence="8">Rhodopsin domain-containing protein</fullName>
    </recommendedName>
</protein>
<evidence type="ECO:0000259" key="8">
    <source>
        <dbReference type="Pfam" id="PF20684"/>
    </source>
</evidence>
<dbReference type="GeneID" id="66935004"/>
<evidence type="ECO:0000256" key="1">
    <source>
        <dbReference type="ARBA" id="ARBA00004141"/>
    </source>
</evidence>
<feature type="region of interest" description="Disordered" evidence="6">
    <location>
        <begin position="297"/>
        <end position="332"/>
    </location>
</feature>
<feature type="transmembrane region" description="Helical" evidence="7">
    <location>
        <begin position="212"/>
        <end position="236"/>
    </location>
</feature>
<keyword evidence="2 7" id="KW-0812">Transmembrane</keyword>
<proteinExistence type="inferred from homology"/>
<feature type="domain" description="Rhodopsin" evidence="8">
    <location>
        <begin position="53"/>
        <end position="166"/>
    </location>
</feature>
<dbReference type="EMBL" id="BOPL01000005">
    <property type="protein sequence ID" value="GIK02957.1"/>
    <property type="molecule type" value="Genomic_DNA"/>
</dbReference>
<gene>
    <name evidence="9" type="ORF">Aspvir_007022</name>
</gene>
<feature type="compositionally biased region" description="Basic residues" evidence="6">
    <location>
        <begin position="315"/>
        <end position="326"/>
    </location>
</feature>
<dbReference type="InterPro" id="IPR052337">
    <property type="entry name" value="SAT4-like"/>
</dbReference>
<dbReference type="GO" id="GO:0016020">
    <property type="term" value="C:membrane"/>
    <property type="evidence" value="ECO:0007669"/>
    <property type="project" value="UniProtKB-SubCell"/>
</dbReference>
<evidence type="ECO:0000256" key="3">
    <source>
        <dbReference type="ARBA" id="ARBA00022989"/>
    </source>
</evidence>
<feature type="transmembrane region" description="Helical" evidence="7">
    <location>
        <begin position="36"/>
        <end position="57"/>
    </location>
</feature>
<dbReference type="InterPro" id="IPR049326">
    <property type="entry name" value="Rhodopsin_dom_fungi"/>
</dbReference>
<comment type="subcellular location">
    <subcellularLocation>
        <location evidence="1">Membrane</location>
        <topology evidence="1">Multi-pass membrane protein</topology>
    </subcellularLocation>
</comment>
<evidence type="ECO:0000256" key="6">
    <source>
        <dbReference type="SAM" id="MobiDB-lite"/>
    </source>
</evidence>
<dbReference type="AlphaFoldDB" id="A0A9P3C012"/>
<dbReference type="Proteomes" id="UP000710440">
    <property type="component" value="Unassembled WGS sequence"/>
</dbReference>
<dbReference type="PANTHER" id="PTHR33048">
    <property type="entry name" value="PTH11-LIKE INTEGRAL MEMBRANE PROTEIN (AFU_ORTHOLOGUE AFUA_5G11245)"/>
    <property type="match status" value="1"/>
</dbReference>
<keyword evidence="10" id="KW-1185">Reference proteome</keyword>
<comment type="caution">
    <text evidence="9">The sequence shown here is derived from an EMBL/GenBank/DDBJ whole genome shotgun (WGS) entry which is preliminary data.</text>
</comment>